<proteinExistence type="predicted"/>
<evidence type="ECO:0000259" key="1">
    <source>
        <dbReference type="SMART" id="SM00530"/>
    </source>
</evidence>
<evidence type="ECO:0000313" key="2">
    <source>
        <dbReference type="EMBL" id="MBE1537911.1"/>
    </source>
</evidence>
<dbReference type="SUPFAM" id="SSF47413">
    <property type="entry name" value="lambda repressor-like DNA-binding domains"/>
    <property type="match status" value="1"/>
</dbReference>
<evidence type="ECO:0000313" key="3">
    <source>
        <dbReference type="Proteomes" id="UP000627838"/>
    </source>
</evidence>
<dbReference type="CDD" id="cd00093">
    <property type="entry name" value="HTH_XRE"/>
    <property type="match status" value="1"/>
</dbReference>
<dbReference type="EMBL" id="JADBDZ010000001">
    <property type="protein sequence ID" value="MBE1537911.1"/>
    <property type="molecule type" value="Genomic_DNA"/>
</dbReference>
<gene>
    <name evidence="2" type="ORF">H4W34_007744</name>
</gene>
<reference evidence="2 3" key="1">
    <citation type="submission" date="2020-10" db="EMBL/GenBank/DDBJ databases">
        <title>Sequencing the genomes of 1000 actinobacteria strains.</title>
        <authorList>
            <person name="Klenk H.-P."/>
        </authorList>
    </citation>
    <scope>NUCLEOTIDE SEQUENCE [LARGE SCALE GENOMIC DNA]</scope>
    <source>
        <strain evidence="2 3">DSM 46744</strain>
    </source>
</reference>
<dbReference type="Pfam" id="PF13560">
    <property type="entry name" value="HTH_31"/>
    <property type="match status" value="1"/>
</dbReference>
<dbReference type="SMART" id="SM00530">
    <property type="entry name" value="HTH_XRE"/>
    <property type="match status" value="1"/>
</dbReference>
<keyword evidence="3" id="KW-1185">Reference proteome</keyword>
<dbReference type="InterPro" id="IPR043917">
    <property type="entry name" value="DUF5753"/>
</dbReference>
<dbReference type="Pfam" id="PF19054">
    <property type="entry name" value="DUF5753"/>
    <property type="match status" value="1"/>
</dbReference>
<dbReference type="InterPro" id="IPR001387">
    <property type="entry name" value="Cro/C1-type_HTH"/>
</dbReference>
<sequence>MSEIHAAGYSPTIKKRALSRKLVEARKQVELTTTEVCKTLRWSPSKLNYIEKAKWIEPNTDAVADLCELYGIDGREREALIQLSRDARQRGWWTRYNDVFRNEYPGFEVAATSIRTFQNTFLPGLLQTPDYIEAVTKAAGIDDPAEVKRHVAARVQRQKTLTRADTPCQLHAVIDENALRRLISLPTRKTQIRHLVDMSDRPNVHLQVITADVGLYAGAGESFTYLGFADPGERDIVFLETSIDDRMLEEKDELRSYKVRFDRLCAVALDREATRAHLLNIETKGDE</sequence>
<organism evidence="2 3">
    <name type="scientific">Actinomadura algeriensis</name>
    <dbReference type="NCBI Taxonomy" id="1679523"/>
    <lineage>
        <taxon>Bacteria</taxon>
        <taxon>Bacillati</taxon>
        <taxon>Actinomycetota</taxon>
        <taxon>Actinomycetes</taxon>
        <taxon>Streptosporangiales</taxon>
        <taxon>Thermomonosporaceae</taxon>
        <taxon>Actinomadura</taxon>
    </lineage>
</organism>
<dbReference type="InterPro" id="IPR010982">
    <property type="entry name" value="Lambda_DNA-bd_dom_sf"/>
</dbReference>
<accession>A0ABR9K501</accession>
<dbReference type="Proteomes" id="UP000627838">
    <property type="component" value="Unassembled WGS sequence"/>
</dbReference>
<feature type="domain" description="HTH cro/C1-type" evidence="1">
    <location>
        <begin position="21"/>
        <end position="77"/>
    </location>
</feature>
<protein>
    <recommendedName>
        <fullName evidence="1">HTH cro/C1-type domain-containing protein</fullName>
    </recommendedName>
</protein>
<name>A0ABR9K501_9ACTN</name>
<dbReference type="Gene3D" id="1.10.260.40">
    <property type="entry name" value="lambda repressor-like DNA-binding domains"/>
    <property type="match status" value="1"/>
</dbReference>
<dbReference type="RefSeq" id="WP_192763696.1">
    <property type="nucleotide sequence ID" value="NZ_JADBDZ010000001.1"/>
</dbReference>
<comment type="caution">
    <text evidence="2">The sequence shown here is derived from an EMBL/GenBank/DDBJ whole genome shotgun (WGS) entry which is preliminary data.</text>
</comment>